<feature type="signal peptide" evidence="1">
    <location>
        <begin position="1"/>
        <end position="19"/>
    </location>
</feature>
<reference evidence="2 3" key="1">
    <citation type="submission" date="2018-11" db="EMBL/GenBank/DDBJ databases">
        <title>Pseudaminobacter arsenicus sp. nov., an arsenic-resistant bacterium isolated from arsenic-rich aquifers.</title>
        <authorList>
            <person name="Mu Y."/>
        </authorList>
    </citation>
    <scope>NUCLEOTIDE SEQUENCE [LARGE SCALE GENOMIC DNA]</scope>
    <source>
        <strain evidence="2 3">CB3</strain>
    </source>
</reference>
<comment type="caution">
    <text evidence="2">The sequence shown here is derived from an EMBL/GenBank/DDBJ whole genome shotgun (WGS) entry which is preliminary data.</text>
</comment>
<feature type="chain" id="PRO_5019080227" evidence="1">
    <location>
        <begin position="20"/>
        <end position="112"/>
    </location>
</feature>
<evidence type="ECO:0000256" key="1">
    <source>
        <dbReference type="SAM" id="SignalP"/>
    </source>
</evidence>
<sequence length="112" mass="11781">MKKEILAIAAILVTTGVAAANDISSRYVYGDAAPPINAPVEPRGLGYPSTEFSIMPTERNGGDWNDRYGDRAPASVIMKAPNTVDYSAASSIGAAEPRRSLSVSPRILDGSN</sequence>
<dbReference type="OrthoDB" id="8106308at2"/>
<dbReference type="EMBL" id="RKST01000006">
    <property type="protein sequence ID" value="RUM98471.1"/>
    <property type="molecule type" value="Genomic_DNA"/>
</dbReference>
<keyword evidence="1" id="KW-0732">Signal</keyword>
<name>A0A432V8F9_9HYPH</name>
<evidence type="ECO:0000313" key="2">
    <source>
        <dbReference type="EMBL" id="RUM98471.1"/>
    </source>
</evidence>
<keyword evidence="3" id="KW-1185">Reference proteome</keyword>
<organism evidence="2 3">
    <name type="scientific">Borborobacter arsenicus</name>
    <dbReference type="NCBI Taxonomy" id="1851146"/>
    <lineage>
        <taxon>Bacteria</taxon>
        <taxon>Pseudomonadati</taxon>
        <taxon>Pseudomonadota</taxon>
        <taxon>Alphaproteobacteria</taxon>
        <taxon>Hyphomicrobiales</taxon>
        <taxon>Phyllobacteriaceae</taxon>
        <taxon>Borborobacter</taxon>
    </lineage>
</organism>
<dbReference type="RefSeq" id="WP_128626324.1">
    <property type="nucleotide sequence ID" value="NZ_RKST01000006.1"/>
</dbReference>
<accession>A0A432V8F9</accession>
<dbReference type="Proteomes" id="UP000281647">
    <property type="component" value="Unassembled WGS sequence"/>
</dbReference>
<protein>
    <submittedName>
        <fullName evidence="2">Uncharacterized protein</fullName>
    </submittedName>
</protein>
<dbReference type="AlphaFoldDB" id="A0A432V8F9"/>
<gene>
    <name evidence="2" type="ORF">EET67_07520</name>
</gene>
<proteinExistence type="predicted"/>
<evidence type="ECO:0000313" key="3">
    <source>
        <dbReference type="Proteomes" id="UP000281647"/>
    </source>
</evidence>